<dbReference type="SUPFAM" id="SSF52266">
    <property type="entry name" value="SGNH hydrolase"/>
    <property type="match status" value="1"/>
</dbReference>
<dbReference type="Gene3D" id="3.40.50.1110">
    <property type="entry name" value="SGNH hydrolase"/>
    <property type="match status" value="1"/>
</dbReference>
<dbReference type="AlphaFoldDB" id="A0A3N5ZBS1"/>
<feature type="signal peptide" evidence="8">
    <location>
        <begin position="1"/>
        <end position="25"/>
    </location>
</feature>
<evidence type="ECO:0000256" key="6">
    <source>
        <dbReference type="ARBA" id="ARBA00022841"/>
    </source>
</evidence>
<dbReference type="GO" id="GO:0042597">
    <property type="term" value="C:periplasmic space"/>
    <property type="evidence" value="ECO:0007669"/>
    <property type="project" value="UniProtKB-SubCell"/>
</dbReference>
<evidence type="ECO:0008006" key="13">
    <source>
        <dbReference type="Google" id="ProtNLM"/>
    </source>
</evidence>
<keyword evidence="12" id="KW-1185">Reference proteome</keyword>
<evidence type="ECO:0000256" key="5">
    <source>
        <dbReference type="ARBA" id="ARBA00022764"/>
    </source>
</evidence>
<dbReference type="Pfam" id="PF16822">
    <property type="entry name" value="ALGX"/>
    <property type="match status" value="1"/>
</dbReference>
<dbReference type="Gene3D" id="2.60.120.1380">
    <property type="entry name" value="C-terminal carbohydrate-binding module"/>
    <property type="match status" value="1"/>
</dbReference>
<comment type="caution">
    <text evidence="11">The sequence shown here is derived from an EMBL/GenBank/DDBJ whole genome shotgun (WGS) entry which is preliminary data.</text>
</comment>
<evidence type="ECO:0000313" key="11">
    <source>
        <dbReference type="EMBL" id="RPJ67148.1"/>
    </source>
</evidence>
<keyword evidence="5" id="KW-0574">Periplasm</keyword>
<evidence type="ECO:0000313" key="12">
    <source>
        <dbReference type="Proteomes" id="UP000275281"/>
    </source>
</evidence>
<evidence type="ECO:0000256" key="2">
    <source>
        <dbReference type="ARBA" id="ARBA00005182"/>
    </source>
</evidence>
<organism evidence="11 12">
    <name type="scientific">Alteromonas sediminis</name>
    <dbReference type="NCBI Taxonomy" id="2259342"/>
    <lineage>
        <taxon>Bacteria</taxon>
        <taxon>Pseudomonadati</taxon>
        <taxon>Pseudomonadota</taxon>
        <taxon>Gammaproteobacteria</taxon>
        <taxon>Alteromonadales</taxon>
        <taxon>Alteromonadaceae</taxon>
        <taxon>Alteromonas/Salinimonas group</taxon>
        <taxon>Alteromonas</taxon>
    </lineage>
</organism>
<comment type="pathway">
    <text evidence="2">Glycan biosynthesis; alginate biosynthesis.</text>
</comment>
<feature type="chain" id="PRO_5018271465" description="AlgX/AlgJ SGNH hydrolase-like domain-containing protein" evidence="8">
    <location>
        <begin position="26"/>
        <end position="469"/>
    </location>
</feature>
<dbReference type="InterPro" id="IPR031811">
    <property type="entry name" value="ALGX/ALGJ_SGNH-like"/>
</dbReference>
<keyword evidence="3" id="KW-0808">Transferase</keyword>
<keyword evidence="4 8" id="KW-0732">Signal</keyword>
<feature type="domain" description="AlgX/AlgJ SGNH hydrolase-like" evidence="9">
    <location>
        <begin position="58"/>
        <end position="319"/>
    </location>
</feature>
<reference evidence="11 12" key="1">
    <citation type="submission" date="2018-11" db="EMBL/GenBank/DDBJ databases">
        <authorList>
            <person name="Ye M.-Q."/>
            <person name="Du Z.-J."/>
        </authorList>
    </citation>
    <scope>NUCLEOTIDE SEQUENCE [LARGE SCALE GENOMIC DNA]</scope>
    <source>
        <strain evidence="11 12">U0105</strain>
    </source>
</reference>
<sequence>MKKCLSVIALALLVYSAFSSGTSRADSPYTVKTYPATCAAMNDQAAYDTSYLKSVWRIQQGEEGWLSTSRRDFPPEFGLKDRIGAKELDRLVSYLAKQGIKLMLVYPPTRGLLYPELTRASAAGYQVEDKRKAYITALQYFREKGIYVPDFASAFEHNGEPYLFFPKDAHWSQAGAIYFAKMIADEMAELGYRDKGPARFETTYSGIIANNENIQNGVEDLCDFSYPRLYVETHVTTELVSEEGLFTDEATDDPHVVLIGTSFSAQRRFNFSGYIQQFSNIPVIDYSTTGGGFTGSWINYLKSGDFEKRKPDLIIWEVPGWWQFEARYFDAILPYFQNGCDSTNTMMLASSVKLNPVSGKKNALFSTEFANVRSKNLLFDVRFSHSNIENVSVRAWFSSGLSKGFTLRREPGTTTSGRFLSNLGLDHKYVNEGIVALDVENISYRGKTSPPDKLTTDIRICRSQLPYVD</sequence>
<dbReference type="GO" id="GO:0016788">
    <property type="term" value="F:hydrolase activity, acting on ester bonds"/>
    <property type="evidence" value="ECO:0007669"/>
    <property type="project" value="UniProtKB-ARBA"/>
</dbReference>
<comment type="subcellular location">
    <subcellularLocation>
        <location evidence="1">Periplasm</location>
    </subcellularLocation>
</comment>
<name>A0A3N5ZBS1_9ALTE</name>
<keyword evidence="6" id="KW-0016">Alginate biosynthesis</keyword>
<dbReference type="InterPro" id="IPR036514">
    <property type="entry name" value="SGNH_hydro_sf"/>
</dbReference>
<accession>A0A3N5ZBS1</accession>
<dbReference type="InterPro" id="IPR031798">
    <property type="entry name" value="AlgX_C"/>
</dbReference>
<evidence type="ECO:0000256" key="7">
    <source>
        <dbReference type="PIRSR" id="PIRSR638639-50"/>
    </source>
</evidence>
<evidence type="ECO:0000256" key="3">
    <source>
        <dbReference type="ARBA" id="ARBA00022679"/>
    </source>
</evidence>
<dbReference type="Proteomes" id="UP000275281">
    <property type="component" value="Unassembled WGS sequence"/>
</dbReference>
<evidence type="ECO:0000256" key="8">
    <source>
        <dbReference type="SAM" id="SignalP"/>
    </source>
</evidence>
<evidence type="ECO:0000259" key="9">
    <source>
        <dbReference type="Pfam" id="PF16822"/>
    </source>
</evidence>
<dbReference type="EMBL" id="RPOK01000002">
    <property type="protein sequence ID" value="RPJ67148.1"/>
    <property type="molecule type" value="Genomic_DNA"/>
</dbReference>
<gene>
    <name evidence="11" type="ORF">DRW07_06300</name>
</gene>
<dbReference type="RefSeq" id="WP_124027052.1">
    <property type="nucleotide sequence ID" value="NZ_JBHRSN010000015.1"/>
</dbReference>
<feature type="active site" description="Proton acceptor" evidence="7">
    <location>
        <position position="170"/>
    </location>
</feature>
<dbReference type="OrthoDB" id="6773032at2"/>
<dbReference type="GO" id="GO:0016740">
    <property type="term" value="F:transferase activity"/>
    <property type="evidence" value="ECO:0007669"/>
    <property type="project" value="UniProtKB-KW"/>
</dbReference>
<evidence type="ECO:0000259" key="10">
    <source>
        <dbReference type="Pfam" id="PF16824"/>
    </source>
</evidence>
<protein>
    <recommendedName>
        <fullName evidence="13">AlgX/AlgJ SGNH hydrolase-like domain-containing protein</fullName>
    </recommendedName>
</protein>
<feature type="domain" description="Alginate biosynthesis protein AlgX C-terminal carbohydrate-binding module" evidence="10">
    <location>
        <begin position="339"/>
        <end position="461"/>
    </location>
</feature>
<dbReference type="Pfam" id="PF16824">
    <property type="entry name" value="CBM_26"/>
    <property type="match status" value="1"/>
</dbReference>
<dbReference type="GO" id="GO:0042121">
    <property type="term" value="P:alginic acid biosynthetic process"/>
    <property type="evidence" value="ECO:0007669"/>
    <property type="project" value="UniProtKB-UniPathway"/>
</dbReference>
<dbReference type="UniPathway" id="UPA00286"/>
<evidence type="ECO:0000256" key="1">
    <source>
        <dbReference type="ARBA" id="ARBA00004418"/>
    </source>
</evidence>
<evidence type="ECO:0000256" key="4">
    <source>
        <dbReference type="ARBA" id="ARBA00022729"/>
    </source>
</evidence>
<dbReference type="InterPro" id="IPR038639">
    <property type="entry name" value="AlgX_C_sf"/>
</dbReference>
<proteinExistence type="predicted"/>
<feature type="active site" evidence="7">
    <location>
        <position position="168"/>
    </location>
</feature>
<feature type="active site" description="Nucleophile" evidence="7">
    <location>
        <position position="262"/>
    </location>
</feature>